<feature type="transmembrane region" description="Helical" evidence="6">
    <location>
        <begin position="188"/>
        <end position="207"/>
    </location>
</feature>
<feature type="transmembrane region" description="Helical" evidence="6">
    <location>
        <begin position="258"/>
        <end position="276"/>
    </location>
</feature>
<feature type="transmembrane region" description="Helical" evidence="6">
    <location>
        <begin position="219"/>
        <end position="238"/>
    </location>
</feature>
<evidence type="ECO:0000256" key="3">
    <source>
        <dbReference type="ARBA" id="ARBA00022692"/>
    </source>
</evidence>
<evidence type="ECO:0000259" key="7">
    <source>
        <dbReference type="Pfam" id="PF00892"/>
    </source>
</evidence>
<proteinExistence type="inferred from homology"/>
<dbReference type="GO" id="GO:0022857">
    <property type="term" value="F:transmembrane transporter activity"/>
    <property type="evidence" value="ECO:0007669"/>
    <property type="project" value="InterPro"/>
</dbReference>
<feature type="domain" description="EamA" evidence="7">
    <location>
        <begin position="189"/>
        <end position="327"/>
    </location>
</feature>
<feature type="transmembrane region" description="Helical" evidence="6">
    <location>
        <begin position="138"/>
        <end position="156"/>
    </location>
</feature>
<organism evidence="8 9">
    <name type="scientific">Abrus precatorius</name>
    <name type="common">Indian licorice</name>
    <name type="synonym">Glycine abrus</name>
    <dbReference type="NCBI Taxonomy" id="3816"/>
    <lineage>
        <taxon>Eukaryota</taxon>
        <taxon>Viridiplantae</taxon>
        <taxon>Streptophyta</taxon>
        <taxon>Embryophyta</taxon>
        <taxon>Tracheophyta</taxon>
        <taxon>Spermatophyta</taxon>
        <taxon>Magnoliopsida</taxon>
        <taxon>eudicotyledons</taxon>
        <taxon>Gunneridae</taxon>
        <taxon>Pentapetalae</taxon>
        <taxon>rosids</taxon>
        <taxon>fabids</taxon>
        <taxon>Fabales</taxon>
        <taxon>Fabaceae</taxon>
        <taxon>Papilionoideae</taxon>
        <taxon>50 kb inversion clade</taxon>
        <taxon>NPAAA clade</taxon>
        <taxon>indigoferoid/millettioid clade</taxon>
        <taxon>Abreae</taxon>
        <taxon>Abrus</taxon>
    </lineage>
</organism>
<dbReference type="InterPro" id="IPR000620">
    <property type="entry name" value="EamA_dom"/>
</dbReference>
<sequence>MKGVCNLLQELKAIVLMVFVQIVYAAGNVLYKLAINDGMSITVATVYRLILASAFTIPIALIFDRKKRSKITWRVLFLGFLCGLFGGSLFLNLYFEGLALTSTTFMMAMLNLNPGITFIMVILFGFEKLNLGAAEGRAKVMGTIIGISGAMILTFVKGVEINIWCSKVNLIHPHKSQNGWHGDFSNKFLGVPCAIGSCCSFCLWYIIQAKLNEEYPSHLSSSALMSIMGTIQAVVFALCIERDWSQWKLGYNITLLTVAYSGIMNSGIVVIVIAWCIKMRGPLFASIFGPLQLLLVAVASYLMLNEKLYLGSLLGAALIVCGLYTVLWGKGKEIKKKTHLVSSETARESETVEVACYVHEI</sequence>
<keyword evidence="8" id="KW-1185">Reference proteome</keyword>
<feature type="transmembrane region" description="Helical" evidence="6">
    <location>
        <begin position="308"/>
        <end position="327"/>
    </location>
</feature>
<dbReference type="InterPro" id="IPR037185">
    <property type="entry name" value="EmrE-like"/>
</dbReference>
<feature type="transmembrane region" description="Helical" evidence="6">
    <location>
        <begin position="107"/>
        <end position="126"/>
    </location>
</feature>
<evidence type="ECO:0000313" key="9">
    <source>
        <dbReference type="RefSeq" id="XP_027348407.1"/>
    </source>
</evidence>
<dbReference type="OrthoDB" id="1728340at2759"/>
<feature type="transmembrane region" description="Helical" evidence="6">
    <location>
        <begin position="75"/>
        <end position="95"/>
    </location>
</feature>
<feature type="transmembrane region" description="Helical" evidence="6">
    <location>
        <begin position="46"/>
        <end position="63"/>
    </location>
</feature>
<keyword evidence="3 6" id="KW-0812">Transmembrane</keyword>
<evidence type="ECO:0000313" key="8">
    <source>
        <dbReference type="Proteomes" id="UP000694853"/>
    </source>
</evidence>
<dbReference type="PANTHER" id="PTHR31218">
    <property type="entry name" value="WAT1-RELATED PROTEIN"/>
    <property type="match status" value="1"/>
</dbReference>
<dbReference type="SUPFAM" id="SSF103481">
    <property type="entry name" value="Multidrug resistance efflux transporter EmrE"/>
    <property type="match status" value="2"/>
</dbReference>
<name>A0A8B8KWX2_ABRPR</name>
<evidence type="ECO:0000256" key="4">
    <source>
        <dbReference type="ARBA" id="ARBA00022989"/>
    </source>
</evidence>
<dbReference type="InterPro" id="IPR030184">
    <property type="entry name" value="WAT1-related"/>
</dbReference>
<protein>
    <recommendedName>
        <fullName evidence="6">WAT1-related protein</fullName>
    </recommendedName>
</protein>
<evidence type="ECO:0000256" key="5">
    <source>
        <dbReference type="ARBA" id="ARBA00023136"/>
    </source>
</evidence>
<comment type="subcellular location">
    <subcellularLocation>
        <location evidence="1 6">Membrane</location>
        <topology evidence="1 6">Multi-pass membrane protein</topology>
    </subcellularLocation>
</comment>
<dbReference type="GeneID" id="113859959"/>
<dbReference type="AlphaFoldDB" id="A0A8B8KWX2"/>
<dbReference type="RefSeq" id="XP_027348407.1">
    <property type="nucleotide sequence ID" value="XM_027492606.1"/>
</dbReference>
<feature type="transmembrane region" description="Helical" evidence="6">
    <location>
        <begin position="12"/>
        <end position="34"/>
    </location>
</feature>
<keyword evidence="4 6" id="KW-1133">Transmembrane helix</keyword>
<evidence type="ECO:0000256" key="2">
    <source>
        <dbReference type="ARBA" id="ARBA00007635"/>
    </source>
</evidence>
<evidence type="ECO:0000256" key="1">
    <source>
        <dbReference type="ARBA" id="ARBA00004141"/>
    </source>
</evidence>
<evidence type="ECO:0000256" key="6">
    <source>
        <dbReference type="RuleBase" id="RU363077"/>
    </source>
</evidence>
<dbReference type="Pfam" id="PF00892">
    <property type="entry name" value="EamA"/>
    <property type="match status" value="2"/>
</dbReference>
<gene>
    <name evidence="9" type="primary">LOC113859959</name>
</gene>
<reference evidence="9" key="2">
    <citation type="submission" date="2025-08" db="UniProtKB">
        <authorList>
            <consortium name="RefSeq"/>
        </authorList>
    </citation>
    <scope>IDENTIFICATION</scope>
    <source>
        <tissue evidence="9">Young leaves</tissue>
    </source>
</reference>
<reference evidence="8" key="1">
    <citation type="journal article" date="2019" name="Toxins">
        <title>Detection of Abrin-Like and Prepropulchellin-Like Toxin Genes and Transcripts Using Whole Genome Sequencing and Full-Length Transcript Sequencing of Abrus precatorius.</title>
        <authorList>
            <person name="Hovde B.T."/>
            <person name="Daligault H.E."/>
            <person name="Hanschen E.R."/>
            <person name="Kunde Y.A."/>
            <person name="Johnson M.B."/>
            <person name="Starkenburg S.R."/>
            <person name="Johnson S.L."/>
        </authorList>
    </citation>
    <scope>NUCLEOTIDE SEQUENCE [LARGE SCALE GENOMIC DNA]</scope>
</reference>
<feature type="domain" description="EamA" evidence="7">
    <location>
        <begin position="12"/>
        <end position="153"/>
    </location>
</feature>
<feature type="transmembrane region" description="Helical" evidence="6">
    <location>
        <begin position="283"/>
        <end position="302"/>
    </location>
</feature>
<dbReference type="GO" id="GO:0016020">
    <property type="term" value="C:membrane"/>
    <property type="evidence" value="ECO:0007669"/>
    <property type="project" value="UniProtKB-SubCell"/>
</dbReference>
<comment type="similarity">
    <text evidence="2 6">Belongs to the drug/metabolite transporter (DMT) superfamily. Plant drug/metabolite exporter (P-DME) (TC 2.A.7.4) family.</text>
</comment>
<dbReference type="KEGG" id="aprc:113859959"/>
<keyword evidence="5 6" id="KW-0472">Membrane</keyword>
<dbReference type="Proteomes" id="UP000694853">
    <property type="component" value="Unplaced"/>
</dbReference>
<accession>A0A8B8KWX2</accession>